<feature type="transmembrane region" description="Helical" evidence="1">
    <location>
        <begin position="12"/>
        <end position="29"/>
    </location>
</feature>
<reference evidence="2" key="2">
    <citation type="journal article" date="2015" name="Data Brief">
        <title>Shoot transcriptome of the giant reed, Arundo donax.</title>
        <authorList>
            <person name="Barrero R.A."/>
            <person name="Guerrero F.D."/>
            <person name="Moolhuijzen P."/>
            <person name="Goolsby J.A."/>
            <person name="Tidwell J."/>
            <person name="Bellgard S.E."/>
            <person name="Bellgard M.I."/>
        </authorList>
    </citation>
    <scope>NUCLEOTIDE SEQUENCE</scope>
    <source>
        <tissue evidence="2">Shoot tissue taken approximately 20 cm above the soil surface</tissue>
    </source>
</reference>
<sequence>MLWFQWPHPHACFSLSFYSLYFAALYFSVRCICAVNSRGQSGVKGPWSPMHSKRERLLPPRSLFPHRCTSIQASFRTQKFYRNQFNFYRIGREILRSKWGHKVHVIMS</sequence>
<keyword evidence="1" id="KW-1133">Transmembrane helix</keyword>
<accession>A0A0A9HCG6</accession>
<evidence type="ECO:0000256" key="1">
    <source>
        <dbReference type="SAM" id="Phobius"/>
    </source>
</evidence>
<organism evidence="2">
    <name type="scientific">Arundo donax</name>
    <name type="common">Giant reed</name>
    <name type="synonym">Donax arundinaceus</name>
    <dbReference type="NCBI Taxonomy" id="35708"/>
    <lineage>
        <taxon>Eukaryota</taxon>
        <taxon>Viridiplantae</taxon>
        <taxon>Streptophyta</taxon>
        <taxon>Embryophyta</taxon>
        <taxon>Tracheophyta</taxon>
        <taxon>Spermatophyta</taxon>
        <taxon>Magnoliopsida</taxon>
        <taxon>Liliopsida</taxon>
        <taxon>Poales</taxon>
        <taxon>Poaceae</taxon>
        <taxon>PACMAD clade</taxon>
        <taxon>Arundinoideae</taxon>
        <taxon>Arundineae</taxon>
        <taxon>Arundo</taxon>
    </lineage>
</organism>
<evidence type="ECO:0000313" key="2">
    <source>
        <dbReference type="EMBL" id="JAE34880.1"/>
    </source>
</evidence>
<dbReference type="EMBL" id="GBRH01163016">
    <property type="protein sequence ID" value="JAE34880.1"/>
    <property type="molecule type" value="Transcribed_RNA"/>
</dbReference>
<proteinExistence type="predicted"/>
<name>A0A0A9HCG6_ARUDO</name>
<protein>
    <submittedName>
        <fullName evidence="2">Uncharacterized protein</fullName>
    </submittedName>
</protein>
<dbReference type="AlphaFoldDB" id="A0A0A9HCG6"/>
<reference evidence="2" key="1">
    <citation type="submission" date="2014-09" db="EMBL/GenBank/DDBJ databases">
        <authorList>
            <person name="Magalhaes I.L.F."/>
            <person name="Oliveira U."/>
            <person name="Santos F.R."/>
            <person name="Vidigal T.H.D.A."/>
            <person name="Brescovit A.D."/>
            <person name="Santos A.J."/>
        </authorList>
    </citation>
    <scope>NUCLEOTIDE SEQUENCE</scope>
    <source>
        <tissue evidence="2">Shoot tissue taken approximately 20 cm above the soil surface</tissue>
    </source>
</reference>
<keyword evidence="1" id="KW-0472">Membrane</keyword>
<keyword evidence="1" id="KW-0812">Transmembrane</keyword>